<organism evidence="2 3">
    <name type="scientific">Brassica campestris</name>
    <name type="common">Field mustard</name>
    <dbReference type="NCBI Taxonomy" id="3711"/>
    <lineage>
        <taxon>Eukaryota</taxon>
        <taxon>Viridiplantae</taxon>
        <taxon>Streptophyta</taxon>
        <taxon>Embryophyta</taxon>
        <taxon>Tracheophyta</taxon>
        <taxon>Spermatophyta</taxon>
        <taxon>Magnoliopsida</taxon>
        <taxon>eudicotyledons</taxon>
        <taxon>Gunneridae</taxon>
        <taxon>Pentapetalae</taxon>
        <taxon>rosids</taxon>
        <taxon>malvids</taxon>
        <taxon>Brassicales</taxon>
        <taxon>Brassicaceae</taxon>
        <taxon>Brassiceae</taxon>
        <taxon>Brassica</taxon>
    </lineage>
</organism>
<evidence type="ECO:0000313" key="3">
    <source>
        <dbReference type="Proteomes" id="UP000694005"/>
    </source>
</evidence>
<evidence type="ECO:0000256" key="1">
    <source>
        <dbReference type="SAM" id="MobiDB-lite"/>
    </source>
</evidence>
<name>A0A8D9GV96_BRACM</name>
<reference evidence="2 3" key="1">
    <citation type="submission" date="2021-07" db="EMBL/GenBank/DDBJ databases">
        <authorList>
            <consortium name="Genoscope - CEA"/>
            <person name="William W."/>
        </authorList>
    </citation>
    <scope>NUCLEOTIDE SEQUENCE [LARGE SCALE GENOMIC DNA]</scope>
</reference>
<gene>
    <name evidence="2" type="ORF">BRAPAZ1V2_A01P17940.2</name>
</gene>
<protein>
    <submittedName>
        <fullName evidence="2">Uncharacterized protein</fullName>
    </submittedName>
</protein>
<evidence type="ECO:0000313" key="2">
    <source>
        <dbReference type="EMBL" id="CAG7887718.1"/>
    </source>
</evidence>
<sequence length="141" mass="15987">MGSVNSENNYNSDESIGSCEGNSSHTNPTIYFKNLDLKYFYRTSIKGLNHLRQSADGNYDNGTYIYGTLMLCRGNFGEGKKYLDKLSWKTNQVRTAQCLTMVKNSLKKIRAILKTKYLTNTATMEPLTDCHNHDMDSACED</sequence>
<dbReference type="Proteomes" id="UP000694005">
    <property type="component" value="Chromosome A01"/>
</dbReference>
<proteinExistence type="predicted"/>
<feature type="region of interest" description="Disordered" evidence="1">
    <location>
        <begin position="1"/>
        <end position="20"/>
    </location>
</feature>
<accession>A0A8D9GV96</accession>
<dbReference type="Gramene" id="A01p17940.2_BraZ1">
    <property type="protein sequence ID" value="A01p17940.2_BraZ1.CDS"/>
    <property type="gene ID" value="A01g17940.2_BraZ1"/>
</dbReference>
<dbReference type="EMBL" id="LS974617">
    <property type="protein sequence ID" value="CAG7887718.1"/>
    <property type="molecule type" value="Genomic_DNA"/>
</dbReference>
<dbReference type="AlphaFoldDB" id="A0A8D9GV96"/>
<feature type="non-terminal residue" evidence="2">
    <location>
        <position position="1"/>
    </location>
</feature>